<name>A0A9P6CQV3_9AGAR</name>
<dbReference type="EMBL" id="MU155331">
    <property type="protein sequence ID" value="KAF9475462.1"/>
    <property type="molecule type" value="Genomic_DNA"/>
</dbReference>
<keyword evidence="2" id="KW-1185">Reference proteome</keyword>
<dbReference type="AlphaFoldDB" id="A0A9P6CQV3"/>
<reference evidence="1" key="1">
    <citation type="submission" date="2020-11" db="EMBL/GenBank/DDBJ databases">
        <authorList>
            <consortium name="DOE Joint Genome Institute"/>
            <person name="Ahrendt S."/>
            <person name="Riley R."/>
            <person name="Andreopoulos W."/>
            <person name="Labutti K."/>
            <person name="Pangilinan J."/>
            <person name="Ruiz-Duenas F.J."/>
            <person name="Barrasa J.M."/>
            <person name="Sanchez-Garcia M."/>
            <person name="Camarero S."/>
            <person name="Miyauchi S."/>
            <person name="Serrano A."/>
            <person name="Linde D."/>
            <person name="Babiker R."/>
            <person name="Drula E."/>
            <person name="Ayuso-Fernandez I."/>
            <person name="Pacheco R."/>
            <person name="Padilla G."/>
            <person name="Ferreira P."/>
            <person name="Barriuso J."/>
            <person name="Kellner H."/>
            <person name="Castanera R."/>
            <person name="Alfaro M."/>
            <person name="Ramirez L."/>
            <person name="Pisabarro A.G."/>
            <person name="Kuo A."/>
            <person name="Tritt A."/>
            <person name="Lipzen A."/>
            <person name="He G."/>
            <person name="Yan M."/>
            <person name="Ng V."/>
            <person name="Cullen D."/>
            <person name="Martin F."/>
            <person name="Rosso M.-N."/>
            <person name="Henrissat B."/>
            <person name="Hibbett D."/>
            <person name="Martinez A.T."/>
            <person name="Grigoriev I.V."/>
        </authorList>
    </citation>
    <scope>NUCLEOTIDE SEQUENCE</scope>
    <source>
        <strain evidence="1">CIRM-BRFM 674</strain>
    </source>
</reference>
<protein>
    <submittedName>
        <fullName evidence="1">Uncharacterized protein</fullName>
    </submittedName>
</protein>
<comment type="caution">
    <text evidence="1">The sequence shown here is derived from an EMBL/GenBank/DDBJ whole genome shotgun (WGS) entry which is preliminary data.</text>
</comment>
<gene>
    <name evidence="1" type="ORF">BDN70DRAFT_249263</name>
</gene>
<dbReference type="Proteomes" id="UP000807469">
    <property type="component" value="Unassembled WGS sequence"/>
</dbReference>
<evidence type="ECO:0000313" key="2">
    <source>
        <dbReference type="Proteomes" id="UP000807469"/>
    </source>
</evidence>
<evidence type="ECO:0000313" key="1">
    <source>
        <dbReference type="EMBL" id="KAF9475462.1"/>
    </source>
</evidence>
<accession>A0A9P6CQV3</accession>
<sequence length="72" mass="8364">MLGFDIAMEICYPFRLQLLLARFGNVTLDSIYSNTGRLELLFLNLTRDRESPVPIQMFQNSQKFSFYAAYSS</sequence>
<proteinExistence type="predicted"/>
<organism evidence="1 2">
    <name type="scientific">Pholiota conissans</name>
    <dbReference type="NCBI Taxonomy" id="109636"/>
    <lineage>
        <taxon>Eukaryota</taxon>
        <taxon>Fungi</taxon>
        <taxon>Dikarya</taxon>
        <taxon>Basidiomycota</taxon>
        <taxon>Agaricomycotina</taxon>
        <taxon>Agaricomycetes</taxon>
        <taxon>Agaricomycetidae</taxon>
        <taxon>Agaricales</taxon>
        <taxon>Agaricineae</taxon>
        <taxon>Strophariaceae</taxon>
        <taxon>Pholiota</taxon>
    </lineage>
</organism>